<dbReference type="InterPro" id="IPR012338">
    <property type="entry name" value="Beta-lactam/transpept-like"/>
</dbReference>
<organism evidence="2 3">
    <name type="scientific">Crucibulum laeve</name>
    <dbReference type="NCBI Taxonomy" id="68775"/>
    <lineage>
        <taxon>Eukaryota</taxon>
        <taxon>Fungi</taxon>
        <taxon>Dikarya</taxon>
        <taxon>Basidiomycota</taxon>
        <taxon>Agaricomycotina</taxon>
        <taxon>Agaricomycetes</taxon>
        <taxon>Agaricomycetidae</taxon>
        <taxon>Agaricales</taxon>
        <taxon>Agaricineae</taxon>
        <taxon>Nidulariaceae</taxon>
        <taxon>Crucibulum</taxon>
    </lineage>
</organism>
<sequence>MVALSSKGKEAIDKILSDAVEQGKIPGLSFAATNIDEEIYFGKAGLRIIDDPASGEVDEESVFWVCSQTKLIVSIAILQLVEKGKIGFDTRIEEILPEFANPIILDDPFADKPTYKPAKTPITLAHLLNHSSGLYYSVKPRNPPAALPIPYTAAHSKTNPIGHFYDLIKEGLPGMPLLFEPGTNFAYGYNIDVIGFIVQKLTGKYLEDYCKENIFEPLGMKTTFHVTPEMKKKHVGLNFRKSDGTLVPCTEEHMPLTPQDDEDVHVCLGGVGMHSTLRDYLALLRHLLQIHAGRATNPILSTETVHKLFEPTLTDDGVKSLNTFNVLTDSQWSIGLCMNVTDWPGARRKGSGCWYGWAGTYYFVDPTTGIAAVYGTQIVPTRDKEVVRVWAEGEKALYAGLEA</sequence>
<dbReference type="PANTHER" id="PTHR43283:SF3">
    <property type="entry name" value="BETA-LACTAMASE FAMILY PROTEIN (AFU_ORTHOLOGUE AFUA_5G07500)"/>
    <property type="match status" value="1"/>
</dbReference>
<proteinExistence type="predicted"/>
<feature type="domain" description="Beta-lactamase-related" evidence="1">
    <location>
        <begin position="12"/>
        <end position="381"/>
    </location>
</feature>
<dbReference type="SUPFAM" id="SSF56601">
    <property type="entry name" value="beta-lactamase/transpeptidase-like"/>
    <property type="match status" value="1"/>
</dbReference>
<accession>A0A5C3LGZ6</accession>
<dbReference type="Pfam" id="PF00144">
    <property type="entry name" value="Beta-lactamase"/>
    <property type="match status" value="1"/>
</dbReference>
<evidence type="ECO:0000259" key="1">
    <source>
        <dbReference type="Pfam" id="PF00144"/>
    </source>
</evidence>
<dbReference type="OrthoDB" id="428260at2759"/>
<name>A0A5C3LGZ6_9AGAR</name>
<dbReference type="InterPro" id="IPR001466">
    <property type="entry name" value="Beta-lactam-related"/>
</dbReference>
<evidence type="ECO:0000313" key="3">
    <source>
        <dbReference type="Proteomes" id="UP000308652"/>
    </source>
</evidence>
<dbReference type="AlphaFoldDB" id="A0A5C3LGZ6"/>
<evidence type="ECO:0000313" key="2">
    <source>
        <dbReference type="EMBL" id="TFK32078.1"/>
    </source>
</evidence>
<dbReference type="PANTHER" id="PTHR43283">
    <property type="entry name" value="BETA-LACTAMASE-RELATED"/>
    <property type="match status" value="1"/>
</dbReference>
<reference evidence="2 3" key="1">
    <citation type="journal article" date="2019" name="Nat. Ecol. Evol.">
        <title>Megaphylogeny resolves global patterns of mushroom evolution.</title>
        <authorList>
            <person name="Varga T."/>
            <person name="Krizsan K."/>
            <person name="Foldi C."/>
            <person name="Dima B."/>
            <person name="Sanchez-Garcia M."/>
            <person name="Sanchez-Ramirez S."/>
            <person name="Szollosi G.J."/>
            <person name="Szarkandi J.G."/>
            <person name="Papp V."/>
            <person name="Albert L."/>
            <person name="Andreopoulos W."/>
            <person name="Angelini C."/>
            <person name="Antonin V."/>
            <person name="Barry K.W."/>
            <person name="Bougher N.L."/>
            <person name="Buchanan P."/>
            <person name="Buyck B."/>
            <person name="Bense V."/>
            <person name="Catcheside P."/>
            <person name="Chovatia M."/>
            <person name="Cooper J."/>
            <person name="Damon W."/>
            <person name="Desjardin D."/>
            <person name="Finy P."/>
            <person name="Geml J."/>
            <person name="Haridas S."/>
            <person name="Hughes K."/>
            <person name="Justo A."/>
            <person name="Karasinski D."/>
            <person name="Kautmanova I."/>
            <person name="Kiss B."/>
            <person name="Kocsube S."/>
            <person name="Kotiranta H."/>
            <person name="LaButti K.M."/>
            <person name="Lechner B.E."/>
            <person name="Liimatainen K."/>
            <person name="Lipzen A."/>
            <person name="Lukacs Z."/>
            <person name="Mihaltcheva S."/>
            <person name="Morgado L.N."/>
            <person name="Niskanen T."/>
            <person name="Noordeloos M.E."/>
            <person name="Ohm R.A."/>
            <person name="Ortiz-Santana B."/>
            <person name="Ovrebo C."/>
            <person name="Racz N."/>
            <person name="Riley R."/>
            <person name="Savchenko A."/>
            <person name="Shiryaev A."/>
            <person name="Soop K."/>
            <person name="Spirin V."/>
            <person name="Szebenyi C."/>
            <person name="Tomsovsky M."/>
            <person name="Tulloss R.E."/>
            <person name="Uehling J."/>
            <person name="Grigoriev I.V."/>
            <person name="Vagvolgyi C."/>
            <person name="Papp T."/>
            <person name="Martin F.M."/>
            <person name="Miettinen O."/>
            <person name="Hibbett D.S."/>
            <person name="Nagy L.G."/>
        </authorList>
    </citation>
    <scope>NUCLEOTIDE SEQUENCE [LARGE SCALE GENOMIC DNA]</scope>
    <source>
        <strain evidence="2 3">CBS 166.37</strain>
    </source>
</reference>
<gene>
    <name evidence="2" type="ORF">BDQ12DRAFT_693094</name>
</gene>
<dbReference type="Proteomes" id="UP000308652">
    <property type="component" value="Unassembled WGS sequence"/>
</dbReference>
<dbReference type="EMBL" id="ML213688">
    <property type="protein sequence ID" value="TFK32078.1"/>
    <property type="molecule type" value="Genomic_DNA"/>
</dbReference>
<dbReference type="InterPro" id="IPR050789">
    <property type="entry name" value="Diverse_Enzym_Activities"/>
</dbReference>
<dbReference type="STRING" id="68775.A0A5C3LGZ6"/>
<protein>
    <submittedName>
        <fullName evidence="2">Beta-lactamase/transpeptidase-like protein</fullName>
    </submittedName>
</protein>
<dbReference type="Gene3D" id="3.40.710.10">
    <property type="entry name" value="DD-peptidase/beta-lactamase superfamily"/>
    <property type="match status" value="1"/>
</dbReference>
<keyword evidence="3" id="KW-1185">Reference proteome</keyword>